<reference evidence="3 4" key="1">
    <citation type="submission" date="2016-10" db="EMBL/GenBank/DDBJ databases">
        <authorList>
            <person name="de Groot N.N."/>
        </authorList>
    </citation>
    <scope>NUCLEOTIDE SEQUENCE [LARGE SCALE GENOMIC DNA]</scope>
    <source>
        <strain evidence="3 4">CGMCC 1.11147</strain>
    </source>
</reference>
<feature type="region of interest" description="Disordered" evidence="1">
    <location>
        <begin position="48"/>
        <end position="70"/>
    </location>
</feature>
<dbReference type="OrthoDB" id="5125421at2"/>
<feature type="chain" id="PRO_5011552564" evidence="2">
    <location>
        <begin position="27"/>
        <end position="111"/>
    </location>
</feature>
<evidence type="ECO:0000256" key="2">
    <source>
        <dbReference type="SAM" id="SignalP"/>
    </source>
</evidence>
<evidence type="ECO:0000256" key="1">
    <source>
        <dbReference type="SAM" id="MobiDB-lite"/>
    </source>
</evidence>
<dbReference type="RefSeq" id="WP_091026506.1">
    <property type="nucleotide sequence ID" value="NZ_BKAE01000012.1"/>
</dbReference>
<keyword evidence="2" id="KW-0732">Signal</keyword>
<proteinExistence type="predicted"/>
<dbReference type="EMBL" id="FNIC01000008">
    <property type="protein sequence ID" value="SDO39655.1"/>
    <property type="molecule type" value="Genomic_DNA"/>
</dbReference>
<dbReference type="AlphaFoldDB" id="A0A1H0J7E3"/>
<dbReference type="Proteomes" id="UP000199004">
    <property type="component" value="Unassembled WGS sequence"/>
</dbReference>
<evidence type="ECO:0000313" key="4">
    <source>
        <dbReference type="Proteomes" id="UP000199004"/>
    </source>
</evidence>
<organism evidence="3 4">
    <name type="scientific">Nocardioides szechwanensis</name>
    <dbReference type="NCBI Taxonomy" id="1005944"/>
    <lineage>
        <taxon>Bacteria</taxon>
        <taxon>Bacillati</taxon>
        <taxon>Actinomycetota</taxon>
        <taxon>Actinomycetes</taxon>
        <taxon>Propionibacteriales</taxon>
        <taxon>Nocardioidaceae</taxon>
        <taxon>Nocardioides</taxon>
    </lineage>
</organism>
<dbReference type="Gene3D" id="3.30.505.20">
    <property type="match status" value="1"/>
</dbReference>
<keyword evidence="4" id="KW-1185">Reference proteome</keyword>
<gene>
    <name evidence="3" type="ORF">SAMN05192576_3936</name>
</gene>
<accession>A0A1H0J7E3</accession>
<sequence length="111" mass="11079">MRKQAKYLAAGGAIAVVLGGAGMATATGGADDDASDTPISGTALEEASEAALAHTGEGKVTETEVGDEESYYEVEVTLDDGSEVDVQLDKGFNVVGSESDSGSESEGSGDD</sequence>
<evidence type="ECO:0000313" key="3">
    <source>
        <dbReference type="EMBL" id="SDO39655.1"/>
    </source>
</evidence>
<name>A0A1H0J7E3_9ACTN</name>
<dbReference type="STRING" id="1005944.SAMN05192576_3936"/>
<feature type="signal peptide" evidence="2">
    <location>
        <begin position="1"/>
        <end position="26"/>
    </location>
</feature>
<protein>
    <submittedName>
        <fullName evidence="3">Peptidase propeptide and YPEB domain-containing protein</fullName>
    </submittedName>
</protein>